<dbReference type="SUPFAM" id="SSF53474">
    <property type="entry name" value="alpha/beta-Hydrolases"/>
    <property type="match status" value="1"/>
</dbReference>
<dbReference type="PANTHER" id="PTHR43798:SF33">
    <property type="entry name" value="HYDROLASE, PUTATIVE (AFU_ORTHOLOGUE AFUA_2G14860)-RELATED"/>
    <property type="match status" value="1"/>
</dbReference>
<dbReference type="InterPro" id="IPR029058">
    <property type="entry name" value="AB_hydrolase_fold"/>
</dbReference>
<dbReference type="PRINTS" id="PR00111">
    <property type="entry name" value="ABHYDROLASE"/>
</dbReference>
<keyword evidence="3" id="KW-1185">Reference proteome</keyword>
<proteinExistence type="predicted"/>
<evidence type="ECO:0000313" key="2">
    <source>
        <dbReference type="EMBL" id="GAA4486403.1"/>
    </source>
</evidence>
<dbReference type="EMBL" id="BAABFB010000066">
    <property type="protein sequence ID" value="GAA4486403.1"/>
    <property type="molecule type" value="Genomic_DNA"/>
</dbReference>
<dbReference type="GO" id="GO:0016787">
    <property type="term" value="F:hydrolase activity"/>
    <property type="evidence" value="ECO:0007669"/>
    <property type="project" value="UniProtKB-KW"/>
</dbReference>
<name>A0ABP8PHZ3_9NOCA</name>
<sequence length="294" mass="31752">MYESAQFDPAIPTPRAAVLRPTADLRRRRVDVDRSAVEYLVGGHGRPVVFLHGWGVAPATYQGAVRELAQRGARVYAPAMPGFAGTRALPDGERDLDGYARWVGRFIDEVGIRGPVTVVGHSFGGGVAARAAHDLPDHVEEVVLINAVGGAQWSQSGVARPIHERPLWDWMLRLQADALGSRSVGQVVGAVAGTALSNMLRDPMAVWRSGHLARTVDLRPQLAELAERGLPVTLLWGTSDTVIPVESFESMRAALGDPHVVMVSGNHCWPIDDPARFGEAMSRIFARSREAVPA</sequence>
<dbReference type="Gene3D" id="3.40.50.1820">
    <property type="entry name" value="alpha/beta hydrolase"/>
    <property type="match status" value="1"/>
</dbReference>
<dbReference type="InterPro" id="IPR050266">
    <property type="entry name" value="AB_hydrolase_sf"/>
</dbReference>
<feature type="domain" description="AB hydrolase-1" evidence="1">
    <location>
        <begin position="47"/>
        <end position="273"/>
    </location>
</feature>
<comment type="caution">
    <text evidence="2">The sequence shown here is derived from an EMBL/GenBank/DDBJ whole genome shotgun (WGS) entry which is preliminary data.</text>
</comment>
<dbReference type="InterPro" id="IPR000073">
    <property type="entry name" value="AB_hydrolase_1"/>
</dbReference>
<organism evidence="2 3">
    <name type="scientific">Rhodococcus olei</name>
    <dbReference type="NCBI Taxonomy" id="2161675"/>
    <lineage>
        <taxon>Bacteria</taxon>
        <taxon>Bacillati</taxon>
        <taxon>Actinomycetota</taxon>
        <taxon>Actinomycetes</taxon>
        <taxon>Mycobacteriales</taxon>
        <taxon>Nocardiaceae</taxon>
        <taxon>Rhodococcus</taxon>
    </lineage>
</organism>
<evidence type="ECO:0000313" key="3">
    <source>
        <dbReference type="Proteomes" id="UP001501183"/>
    </source>
</evidence>
<protein>
    <submittedName>
        <fullName evidence="2">Alpha/beta hydrolase</fullName>
    </submittedName>
</protein>
<dbReference type="RefSeq" id="WP_345349907.1">
    <property type="nucleotide sequence ID" value="NZ_BAABFB010000066.1"/>
</dbReference>
<evidence type="ECO:0000259" key="1">
    <source>
        <dbReference type="Pfam" id="PF00561"/>
    </source>
</evidence>
<dbReference type="PANTHER" id="PTHR43798">
    <property type="entry name" value="MONOACYLGLYCEROL LIPASE"/>
    <property type="match status" value="1"/>
</dbReference>
<gene>
    <name evidence="2" type="ORF">GCM10023094_42680</name>
</gene>
<keyword evidence="2" id="KW-0378">Hydrolase</keyword>
<dbReference type="Proteomes" id="UP001501183">
    <property type="component" value="Unassembled WGS sequence"/>
</dbReference>
<accession>A0ABP8PHZ3</accession>
<reference evidence="3" key="1">
    <citation type="journal article" date="2019" name="Int. J. Syst. Evol. Microbiol.">
        <title>The Global Catalogue of Microorganisms (GCM) 10K type strain sequencing project: providing services to taxonomists for standard genome sequencing and annotation.</title>
        <authorList>
            <consortium name="The Broad Institute Genomics Platform"/>
            <consortium name="The Broad Institute Genome Sequencing Center for Infectious Disease"/>
            <person name="Wu L."/>
            <person name="Ma J."/>
        </authorList>
    </citation>
    <scope>NUCLEOTIDE SEQUENCE [LARGE SCALE GENOMIC DNA]</scope>
    <source>
        <strain evidence="3">JCM 32206</strain>
    </source>
</reference>
<dbReference type="Pfam" id="PF00561">
    <property type="entry name" value="Abhydrolase_1"/>
    <property type="match status" value="1"/>
</dbReference>